<organism evidence="3 4">
    <name type="scientific">Mycobacterium intracellulare subsp. chimaera</name>
    <dbReference type="NCBI Taxonomy" id="222805"/>
    <lineage>
        <taxon>Bacteria</taxon>
        <taxon>Bacillati</taxon>
        <taxon>Actinomycetota</taxon>
        <taxon>Actinomycetes</taxon>
        <taxon>Mycobacteriales</taxon>
        <taxon>Mycobacteriaceae</taxon>
        <taxon>Mycobacterium</taxon>
        <taxon>Mycobacterium avium complex (MAC)</taxon>
    </lineage>
</organism>
<protein>
    <recommendedName>
        <fullName evidence="2">DUF6545 domain-containing protein</fullName>
    </recommendedName>
</protein>
<dbReference type="InterPro" id="IPR046675">
    <property type="entry name" value="DUF6545"/>
</dbReference>
<feature type="transmembrane region" description="Helical" evidence="1">
    <location>
        <begin position="222"/>
        <end position="238"/>
    </location>
</feature>
<dbReference type="AlphaFoldDB" id="A0A7U5RY90"/>
<keyword evidence="1" id="KW-0472">Membrane</keyword>
<keyword evidence="1" id="KW-1133">Transmembrane helix</keyword>
<evidence type="ECO:0000313" key="3">
    <source>
        <dbReference type="EMBL" id="ASL18328.1"/>
    </source>
</evidence>
<feature type="domain" description="DUF6545" evidence="2">
    <location>
        <begin position="251"/>
        <end position="382"/>
    </location>
</feature>
<keyword evidence="1" id="KW-0812">Transmembrane</keyword>
<reference evidence="3 4" key="1">
    <citation type="journal article" date="2017" name="Lancet Infect. Dis.">
        <title>Global outbreak of severe Mycobacterium chimaera disease after cardiac surgery: a molecular epidemiological study.</title>
        <authorList>
            <person name="van Ingen J."/>
            <person name="Kohl T."/>
            <person name="Kranzer K."/>
            <person name="Hasse B."/>
            <person name="Keller P."/>
            <person name="Szafranska A."/>
            <person name="Hillemann D."/>
            <person name="Chand M."/>
            <person name="Schreiber P."/>
            <person name="Sommerstein R."/>
            <person name="Berger C."/>
            <person name="Genoni M."/>
            <person name="Ruegg C."/>
            <person name="Troillet N."/>
            <person name="Widmer A.F."/>
            <person name="Becker S.L."/>
            <person name="Herrmann M."/>
            <person name="Eckmanns T."/>
            <person name="Haller S."/>
            <person name="Hoeller C."/>
            <person name="Debast S.B."/>
            <person name="Wolfhagen M.J."/>
            <person name="Hopman J."/>
            <person name="Kluytmans J."/>
            <person name="Langelaar M."/>
            <person name="Notermans D.W."/>
            <person name="ten Oever J."/>
            <person name="van den Barselaar P."/>
            <person name="Vonk A.B.A."/>
            <person name="Vos M.C."/>
            <person name="Ahmed N."/>
            <person name="Brown T."/>
            <person name="Crook D."/>
            <person name="Lamagni T."/>
            <person name="Phin N."/>
            <person name="Smith E.G."/>
            <person name="Zambon M."/>
            <person name="Serr A."/>
            <person name="Goetting T."/>
            <person name="Ebner W."/>
            <person name="Thuermer A."/>
            <person name="Utpatel C."/>
            <person name="Sproer C."/>
            <person name="Bunk B."/>
            <person name="Nubel U."/>
            <person name="Bloemberg G."/>
            <person name="Bottger E."/>
            <person name="Niemann S."/>
            <person name="Wagner D."/>
            <person name="Sax H."/>
        </authorList>
    </citation>
    <scope>NUCLEOTIDE SEQUENCE [LARGE SCALE GENOMIC DNA]</scope>
    <source>
        <strain evidence="3 4">ZUERICH-2</strain>
        <plasmid evidence="3 4">unnamed 2</plasmid>
    </source>
</reference>
<dbReference type="EMBL" id="CP015269">
    <property type="protein sequence ID" value="ASL18328.1"/>
    <property type="molecule type" value="Genomic_DNA"/>
</dbReference>
<dbReference type="RefSeq" id="WP_089152541.1">
    <property type="nucleotide sequence ID" value="NZ_CP015269.1"/>
</dbReference>
<gene>
    <name evidence="3" type="ORF">MYCOZU2_05983</name>
</gene>
<feature type="transmembrane region" description="Helical" evidence="1">
    <location>
        <begin position="9"/>
        <end position="29"/>
    </location>
</feature>
<name>A0A7U5RY90_MYCIT</name>
<evidence type="ECO:0000256" key="1">
    <source>
        <dbReference type="SAM" id="Phobius"/>
    </source>
</evidence>
<feature type="transmembrane region" description="Helical" evidence="1">
    <location>
        <begin position="141"/>
        <end position="159"/>
    </location>
</feature>
<dbReference type="Pfam" id="PF20182">
    <property type="entry name" value="DUF6545"/>
    <property type="match status" value="1"/>
</dbReference>
<evidence type="ECO:0000313" key="4">
    <source>
        <dbReference type="Proteomes" id="UP000198286"/>
    </source>
</evidence>
<proteinExistence type="predicted"/>
<feature type="transmembrane region" description="Helical" evidence="1">
    <location>
        <begin position="105"/>
        <end position="121"/>
    </location>
</feature>
<geneLocation type="plasmid" evidence="3 4">
    <name>unnamed 2</name>
</geneLocation>
<sequence>MTTSLPDCIAWPLLAFMATVVAVRFFFYARNQYDTYLNHTLALLFGANLLRDRTIENALADAGVLTITTSQQLSLVAMIFTGGEFIGFVTLWSQLPLNQTRRRQLVVRIVAVLLAVGFWAAAHRARVAGLPLEVSGGWDGVLAWVLLVSLLLVLAVQFLRMAYTESVRPEARRPERLLAAGAAVLGVAIAVTSISAVALAVLEQLGWVHSIDYRLHVHGVNFFYEAVAACIMASVPWLRNLTARAGLDPTSRRWRRLQPLCADMTAAVPESAFELKVHNTARRKTTLDLHQTTVQIRDALLRLRPYFHDLQAAEITAFLDRHSVSPRRRDAAVHALQLAHAVSARAAGVGVSVPQADVVVHSRSTTLDQEAAELLRLAHWWPRAQTFDDNWTQQPEMST</sequence>
<feature type="transmembrane region" description="Helical" evidence="1">
    <location>
        <begin position="180"/>
        <end position="202"/>
    </location>
</feature>
<feature type="transmembrane region" description="Helical" evidence="1">
    <location>
        <begin position="73"/>
        <end position="93"/>
    </location>
</feature>
<dbReference type="Proteomes" id="UP000198286">
    <property type="component" value="Plasmid unnamed 2"/>
</dbReference>
<keyword evidence="3" id="KW-0614">Plasmid</keyword>
<evidence type="ECO:0000259" key="2">
    <source>
        <dbReference type="Pfam" id="PF20182"/>
    </source>
</evidence>
<accession>A0A7U5RY90</accession>